<keyword evidence="8" id="KW-0472">Membrane</keyword>
<dbReference type="PROSITE" id="PS00211">
    <property type="entry name" value="ABC_TRANSPORTER_1"/>
    <property type="match status" value="1"/>
</dbReference>
<dbReference type="NCBIfam" id="TIGR04520">
    <property type="entry name" value="ECF_ATPase_1"/>
    <property type="match status" value="1"/>
</dbReference>
<dbReference type="GO" id="GO:0005524">
    <property type="term" value="F:ATP binding"/>
    <property type="evidence" value="ECO:0007669"/>
    <property type="project" value="UniProtKB-KW"/>
</dbReference>
<comment type="similarity">
    <text evidence="2">Belongs to the ABC transporter superfamily.</text>
</comment>
<dbReference type="KEGG" id="hsc:HVS_15240"/>
<reference evidence="10 11" key="1">
    <citation type="submission" date="2017-12" db="EMBL/GenBank/DDBJ databases">
        <title>Complete genome sequence of Herbivorax saccincola GGR1, a novel Cellulosome-producing hydrolytic bacterium in a thermophilic biogas plant, established by Illumina and Nanopore MinION sequencing.</title>
        <authorList>
            <person name="Pechtl A."/>
            <person name="Ruckert C."/>
            <person name="Koeck D.E."/>
            <person name="Maus I."/>
            <person name="Winkler A."/>
            <person name="Kalinowski J."/>
            <person name="Puhler A."/>
            <person name="Schwarz W.W."/>
            <person name="Zverlov V.V."/>
            <person name="Schluter A."/>
            <person name="Liebl W."/>
        </authorList>
    </citation>
    <scope>NUCLEOTIDE SEQUENCE [LARGE SCALE GENOMIC DNA]</scope>
    <source>
        <strain evidence="11">SR1</strain>
    </source>
</reference>
<dbReference type="NCBIfam" id="NF010167">
    <property type="entry name" value="PRK13648.1"/>
    <property type="match status" value="1"/>
</dbReference>
<dbReference type="FunFam" id="3.40.50.300:FF:000224">
    <property type="entry name" value="Energy-coupling factor transporter ATP-binding protein EcfA"/>
    <property type="match status" value="1"/>
</dbReference>
<gene>
    <name evidence="10" type="primary">ecfA2</name>
    <name evidence="10" type="ORF">HVS_15240</name>
</gene>
<dbReference type="EC" id="3.6.3.-" evidence="10"/>
<keyword evidence="4" id="KW-1003">Cell membrane</keyword>
<evidence type="ECO:0000256" key="7">
    <source>
        <dbReference type="ARBA" id="ARBA00022967"/>
    </source>
</evidence>
<dbReference type="SUPFAM" id="SSF52540">
    <property type="entry name" value="P-loop containing nucleoside triphosphate hydrolases"/>
    <property type="match status" value="1"/>
</dbReference>
<proteinExistence type="inferred from homology"/>
<dbReference type="InterPro" id="IPR050095">
    <property type="entry name" value="ECF_ABC_transporter_ATP-bd"/>
</dbReference>
<feature type="domain" description="ABC transporter" evidence="9">
    <location>
        <begin position="9"/>
        <end position="246"/>
    </location>
</feature>
<evidence type="ECO:0000256" key="3">
    <source>
        <dbReference type="ARBA" id="ARBA00022448"/>
    </source>
</evidence>
<dbReference type="InterPro" id="IPR030947">
    <property type="entry name" value="EcfA_1"/>
</dbReference>
<evidence type="ECO:0000256" key="1">
    <source>
        <dbReference type="ARBA" id="ARBA00004202"/>
    </source>
</evidence>
<dbReference type="InterPro" id="IPR003593">
    <property type="entry name" value="AAA+_ATPase"/>
</dbReference>
<evidence type="ECO:0000256" key="2">
    <source>
        <dbReference type="ARBA" id="ARBA00005417"/>
    </source>
</evidence>
<accession>A0A2K9ELH8</accession>
<dbReference type="CDD" id="cd03225">
    <property type="entry name" value="ABC_cobalt_CbiO_domain1"/>
    <property type="match status" value="1"/>
</dbReference>
<dbReference type="GO" id="GO:0016887">
    <property type="term" value="F:ATP hydrolysis activity"/>
    <property type="evidence" value="ECO:0007669"/>
    <property type="project" value="InterPro"/>
</dbReference>
<dbReference type="PANTHER" id="PTHR43553:SF24">
    <property type="entry name" value="ENERGY-COUPLING FACTOR TRANSPORTER ATP-BINDING PROTEIN ECFA1"/>
    <property type="match status" value="1"/>
</dbReference>
<keyword evidence="3" id="KW-0813">Transport</keyword>
<protein>
    <submittedName>
        <fullName evidence="10">Energy-coupling factor transporter ATP-binding protein EcfA1</fullName>
        <ecNumber evidence="10">3.6.3.-</ecNumber>
    </submittedName>
</protein>
<dbReference type="InterPro" id="IPR015856">
    <property type="entry name" value="ABC_transpr_CbiO/EcfA_su"/>
</dbReference>
<evidence type="ECO:0000256" key="6">
    <source>
        <dbReference type="ARBA" id="ARBA00022840"/>
    </source>
</evidence>
<keyword evidence="7" id="KW-1278">Translocase</keyword>
<evidence type="ECO:0000313" key="10">
    <source>
        <dbReference type="EMBL" id="AUG58893.1"/>
    </source>
</evidence>
<dbReference type="GO" id="GO:0043190">
    <property type="term" value="C:ATP-binding cassette (ABC) transporter complex"/>
    <property type="evidence" value="ECO:0007669"/>
    <property type="project" value="TreeGrafter"/>
</dbReference>
<evidence type="ECO:0000256" key="8">
    <source>
        <dbReference type="ARBA" id="ARBA00023136"/>
    </source>
</evidence>
<name>A0A2K9ELH8_9FIRM</name>
<dbReference type="Proteomes" id="UP000233534">
    <property type="component" value="Chromosome"/>
</dbReference>
<dbReference type="GO" id="GO:0042626">
    <property type="term" value="F:ATPase-coupled transmembrane transporter activity"/>
    <property type="evidence" value="ECO:0007669"/>
    <property type="project" value="TreeGrafter"/>
</dbReference>
<dbReference type="InterPro" id="IPR017871">
    <property type="entry name" value="ABC_transporter-like_CS"/>
</dbReference>
<keyword evidence="5" id="KW-0547">Nucleotide-binding</keyword>
<evidence type="ECO:0000256" key="5">
    <source>
        <dbReference type="ARBA" id="ARBA00022741"/>
    </source>
</evidence>
<organism evidence="10 11">
    <name type="scientific">Acetivibrio saccincola</name>
    <dbReference type="NCBI Taxonomy" id="1677857"/>
    <lineage>
        <taxon>Bacteria</taxon>
        <taxon>Bacillati</taxon>
        <taxon>Bacillota</taxon>
        <taxon>Clostridia</taxon>
        <taxon>Eubacteriales</taxon>
        <taxon>Oscillospiraceae</taxon>
        <taxon>Acetivibrio</taxon>
    </lineage>
</organism>
<sequence>MTRCDKMLIKMEDVQYRYKRNSKGKPAADGINLKIDRGEFVSVIGRNGSGKSTFAKLLNAILIPTKGNIYINGVKTTNEKYIWEIRKTIGMVFQNPDNQIVAATVEEDVAFGPENLGLSREEILKRVKKALKDVGMQSYRQFPVQNLSQGEKQKVAIAGILAMKPECIILDEATSMLDPLSRKEVLTIVERLNKEEGITVIYITHHMEEAVRADRILLFDEGKIQKDGTPEEIFSNVCYMKKAGLDVPEITQLFYELSREGYIKCDKSILTAEEGIKAFKDLLHS</sequence>
<dbReference type="InterPro" id="IPR027417">
    <property type="entry name" value="P-loop_NTPase"/>
</dbReference>
<dbReference type="PANTHER" id="PTHR43553">
    <property type="entry name" value="HEAVY METAL TRANSPORTER"/>
    <property type="match status" value="1"/>
</dbReference>
<dbReference type="SMART" id="SM00382">
    <property type="entry name" value="AAA"/>
    <property type="match status" value="1"/>
</dbReference>
<dbReference type="InterPro" id="IPR003439">
    <property type="entry name" value="ABC_transporter-like_ATP-bd"/>
</dbReference>
<keyword evidence="6 10" id="KW-0067">ATP-binding</keyword>
<comment type="subcellular location">
    <subcellularLocation>
        <location evidence="1">Cell membrane</location>
        <topology evidence="1">Peripheral membrane protein</topology>
    </subcellularLocation>
</comment>
<dbReference type="RefSeq" id="WP_235827409.1">
    <property type="nucleotide sequence ID" value="NZ_CP025197.1"/>
</dbReference>
<evidence type="ECO:0000256" key="4">
    <source>
        <dbReference type="ARBA" id="ARBA00022475"/>
    </source>
</evidence>
<dbReference type="PROSITE" id="PS50893">
    <property type="entry name" value="ABC_TRANSPORTER_2"/>
    <property type="match status" value="1"/>
</dbReference>
<dbReference type="AlphaFoldDB" id="A0A2K9ELH8"/>
<evidence type="ECO:0000313" key="11">
    <source>
        <dbReference type="Proteomes" id="UP000233534"/>
    </source>
</evidence>
<keyword evidence="10" id="KW-0378">Hydrolase</keyword>
<dbReference type="Pfam" id="PF00005">
    <property type="entry name" value="ABC_tran"/>
    <property type="match status" value="1"/>
</dbReference>
<dbReference type="Gene3D" id="3.40.50.300">
    <property type="entry name" value="P-loop containing nucleotide triphosphate hydrolases"/>
    <property type="match status" value="1"/>
</dbReference>
<keyword evidence="11" id="KW-1185">Reference proteome</keyword>
<dbReference type="EMBL" id="CP025197">
    <property type="protein sequence ID" value="AUG58893.1"/>
    <property type="molecule type" value="Genomic_DNA"/>
</dbReference>
<evidence type="ECO:0000259" key="9">
    <source>
        <dbReference type="PROSITE" id="PS50893"/>
    </source>
</evidence>